<dbReference type="InterPro" id="IPR011991">
    <property type="entry name" value="ArsR-like_HTH"/>
</dbReference>
<evidence type="ECO:0000313" key="2">
    <source>
        <dbReference type="Proteomes" id="UP000642748"/>
    </source>
</evidence>
<dbReference type="RefSeq" id="WP_203923546.1">
    <property type="nucleotide sequence ID" value="NZ_BONZ01000089.1"/>
</dbReference>
<dbReference type="InterPro" id="IPR036390">
    <property type="entry name" value="WH_DNA-bd_sf"/>
</dbReference>
<sequence>MSGAWDAMAALADDGRRALFEYVQRATHPVSREEAADALGISRGLAAFHLDKLAVAGLLRTRYEAPADQPRGRGRAPKVYEPACTEVAVSLPEREYGLAARILADAVAEDPAHADDAVRRHARRYGLELGARARAAGTGLPGALAGAGYRPVSVDDRIRLANCPFHALVETQPALVCGLNLAFIDGLVDGLGAGCRARLAPAPGECCVEVTRSG</sequence>
<accession>A0A8J3R1W2</accession>
<protein>
    <submittedName>
        <fullName evidence="1">ArsR family transcriptional regulator</fullName>
    </submittedName>
</protein>
<dbReference type="CDD" id="cd00090">
    <property type="entry name" value="HTH_ARSR"/>
    <property type="match status" value="1"/>
</dbReference>
<name>A0A8J3R1W2_9ACTN</name>
<dbReference type="SUPFAM" id="SSF46785">
    <property type="entry name" value="Winged helix' DNA-binding domain"/>
    <property type="match status" value="1"/>
</dbReference>
<organism evidence="1 2">
    <name type="scientific">Rugosimonospora africana</name>
    <dbReference type="NCBI Taxonomy" id="556532"/>
    <lineage>
        <taxon>Bacteria</taxon>
        <taxon>Bacillati</taxon>
        <taxon>Actinomycetota</taxon>
        <taxon>Actinomycetes</taxon>
        <taxon>Micromonosporales</taxon>
        <taxon>Micromonosporaceae</taxon>
        <taxon>Rugosimonospora</taxon>
    </lineage>
</organism>
<keyword evidence="2" id="KW-1185">Reference proteome</keyword>
<dbReference type="AlphaFoldDB" id="A0A8J3R1W2"/>
<gene>
    <name evidence="1" type="ORF">Raf01_82800</name>
</gene>
<comment type="caution">
    <text evidence="1">The sequence shown here is derived from an EMBL/GenBank/DDBJ whole genome shotgun (WGS) entry which is preliminary data.</text>
</comment>
<dbReference type="Gene3D" id="1.10.10.10">
    <property type="entry name" value="Winged helix-like DNA-binding domain superfamily/Winged helix DNA-binding domain"/>
    <property type="match status" value="1"/>
</dbReference>
<dbReference type="Proteomes" id="UP000642748">
    <property type="component" value="Unassembled WGS sequence"/>
</dbReference>
<reference evidence="1" key="1">
    <citation type="submission" date="2021-01" db="EMBL/GenBank/DDBJ databases">
        <title>Whole genome shotgun sequence of Rugosimonospora africana NBRC 104875.</title>
        <authorList>
            <person name="Komaki H."/>
            <person name="Tamura T."/>
        </authorList>
    </citation>
    <scope>NUCLEOTIDE SEQUENCE</scope>
    <source>
        <strain evidence="1">NBRC 104875</strain>
    </source>
</reference>
<dbReference type="EMBL" id="BONZ01000089">
    <property type="protein sequence ID" value="GIH20108.1"/>
    <property type="molecule type" value="Genomic_DNA"/>
</dbReference>
<dbReference type="InterPro" id="IPR036388">
    <property type="entry name" value="WH-like_DNA-bd_sf"/>
</dbReference>
<evidence type="ECO:0000313" key="1">
    <source>
        <dbReference type="EMBL" id="GIH20108.1"/>
    </source>
</evidence>
<proteinExistence type="predicted"/>